<sequence>MSMKIKVGEININSQSDNSGVYIGSNNIPGCDSQTKNTMGNGSFSGSNISFNNFNSVNSATGAKPRN</sequence>
<dbReference type="Proteomes" id="UP000784880">
    <property type="component" value="Unassembled WGS sequence"/>
</dbReference>
<keyword evidence="3" id="KW-1185">Reference proteome</keyword>
<feature type="compositionally biased region" description="Low complexity" evidence="1">
    <location>
        <begin position="40"/>
        <end position="59"/>
    </location>
</feature>
<evidence type="ECO:0000313" key="3">
    <source>
        <dbReference type="Proteomes" id="UP000784880"/>
    </source>
</evidence>
<gene>
    <name evidence="2" type="ORF">KS419_11295</name>
</gene>
<proteinExistence type="predicted"/>
<evidence type="ECO:0000256" key="1">
    <source>
        <dbReference type="SAM" id="MobiDB-lite"/>
    </source>
</evidence>
<organism evidence="2 3">
    <name type="scientific">Evansella tamaricis</name>
    <dbReference type="NCBI Taxonomy" id="2069301"/>
    <lineage>
        <taxon>Bacteria</taxon>
        <taxon>Bacillati</taxon>
        <taxon>Bacillota</taxon>
        <taxon>Bacilli</taxon>
        <taxon>Bacillales</taxon>
        <taxon>Bacillaceae</taxon>
        <taxon>Evansella</taxon>
    </lineage>
</organism>
<evidence type="ECO:0000313" key="2">
    <source>
        <dbReference type="EMBL" id="MBU9712326.1"/>
    </source>
</evidence>
<name>A0ABS6JFB3_9BACI</name>
<accession>A0ABS6JFB3</accession>
<protein>
    <submittedName>
        <fullName evidence="2">Uncharacterized protein</fullName>
    </submittedName>
</protein>
<comment type="caution">
    <text evidence="2">The sequence shown here is derived from an EMBL/GenBank/DDBJ whole genome shotgun (WGS) entry which is preliminary data.</text>
</comment>
<dbReference type="RefSeq" id="WP_217066512.1">
    <property type="nucleotide sequence ID" value="NZ_JAHQCS010000096.1"/>
</dbReference>
<dbReference type="EMBL" id="JAHQCS010000096">
    <property type="protein sequence ID" value="MBU9712326.1"/>
    <property type="molecule type" value="Genomic_DNA"/>
</dbReference>
<feature type="region of interest" description="Disordered" evidence="1">
    <location>
        <begin position="33"/>
        <end position="67"/>
    </location>
</feature>
<reference evidence="2 3" key="1">
    <citation type="submission" date="2021-06" db="EMBL/GenBank/DDBJ databases">
        <title>Bacillus sp. RD4P76, an endophyte from a halophyte.</title>
        <authorList>
            <person name="Sun J.-Q."/>
        </authorList>
    </citation>
    <scope>NUCLEOTIDE SEQUENCE [LARGE SCALE GENOMIC DNA]</scope>
    <source>
        <strain evidence="2 3">CGMCC 1.15917</strain>
    </source>
</reference>